<sequence length="215" mass="22325">MNPSSSLLALNPLDAGSLLGAFGALGIAVVLFAETGLLVGFFLPGDSLLFTAGLLCTTGTHSGPHLDLAQVLAASAVGALAGAQVGYVLGRRGGRTLLARSRNKRLHDGALRAEEILHRYGHAKAVVLARFVPVVRTVLNPLAGALGVGARTFTLWQVVGGLLWTFGLVLAGYALGSSVPNVDHYLLPIVAVVVVVSLLPLVLELLRSRRQAGTR</sequence>
<feature type="transmembrane region" description="Helical" evidence="7">
    <location>
        <begin position="153"/>
        <end position="173"/>
    </location>
</feature>
<comment type="similarity">
    <text evidence="2 7">Belongs to the DedA family.</text>
</comment>
<evidence type="ECO:0000256" key="5">
    <source>
        <dbReference type="ARBA" id="ARBA00022989"/>
    </source>
</evidence>
<feature type="transmembrane region" description="Helical" evidence="7">
    <location>
        <begin position="68"/>
        <end position="90"/>
    </location>
</feature>
<keyword evidence="4 7" id="KW-0812">Transmembrane</keyword>
<keyword evidence="10" id="KW-1185">Reference proteome</keyword>
<evidence type="ECO:0000256" key="2">
    <source>
        <dbReference type="ARBA" id="ARBA00010792"/>
    </source>
</evidence>
<dbReference type="PANTHER" id="PTHR30353">
    <property type="entry name" value="INNER MEMBRANE PROTEIN DEDA-RELATED"/>
    <property type="match status" value="1"/>
</dbReference>
<evidence type="ECO:0000259" key="8">
    <source>
        <dbReference type="Pfam" id="PF09335"/>
    </source>
</evidence>
<dbReference type="Pfam" id="PF09335">
    <property type="entry name" value="VTT_dom"/>
    <property type="match status" value="1"/>
</dbReference>
<comment type="subcellular location">
    <subcellularLocation>
        <location evidence="1 7">Cell membrane</location>
        <topology evidence="1 7">Multi-pass membrane protein</topology>
    </subcellularLocation>
</comment>
<protein>
    <submittedName>
        <fullName evidence="9">DedA family protein</fullName>
    </submittedName>
</protein>
<organism evidence="9 10">
    <name type="scientific">Kitasatospora herbaricolor</name>
    <dbReference type="NCBI Taxonomy" id="68217"/>
    <lineage>
        <taxon>Bacteria</taxon>
        <taxon>Bacillati</taxon>
        <taxon>Actinomycetota</taxon>
        <taxon>Actinomycetes</taxon>
        <taxon>Kitasatosporales</taxon>
        <taxon>Streptomycetaceae</taxon>
        <taxon>Kitasatospora</taxon>
    </lineage>
</organism>
<keyword evidence="3 7" id="KW-1003">Cell membrane</keyword>
<reference evidence="9 10" key="1">
    <citation type="submission" date="2022-10" db="EMBL/GenBank/DDBJ databases">
        <title>The complete genomes of actinobacterial strains from the NBC collection.</title>
        <authorList>
            <person name="Joergensen T.S."/>
            <person name="Alvarez Arevalo M."/>
            <person name="Sterndorff E.B."/>
            <person name="Faurdal D."/>
            <person name="Vuksanovic O."/>
            <person name="Mourched A.-S."/>
            <person name="Charusanti P."/>
            <person name="Shaw S."/>
            <person name="Blin K."/>
            <person name="Weber T."/>
        </authorList>
    </citation>
    <scope>NUCLEOTIDE SEQUENCE [LARGE SCALE GENOMIC DNA]</scope>
    <source>
        <strain evidence="9 10">NBC_01247</strain>
    </source>
</reference>
<evidence type="ECO:0000256" key="1">
    <source>
        <dbReference type="ARBA" id="ARBA00004651"/>
    </source>
</evidence>
<evidence type="ECO:0000313" key="9">
    <source>
        <dbReference type="EMBL" id="WUS61371.1"/>
    </source>
</evidence>
<dbReference type="PANTHER" id="PTHR30353:SF0">
    <property type="entry name" value="TRANSMEMBRANE PROTEIN"/>
    <property type="match status" value="1"/>
</dbReference>
<dbReference type="RefSeq" id="WP_329501422.1">
    <property type="nucleotide sequence ID" value="NZ_CP108460.1"/>
</dbReference>
<evidence type="ECO:0000256" key="6">
    <source>
        <dbReference type="ARBA" id="ARBA00023136"/>
    </source>
</evidence>
<feature type="transmembrane region" description="Helical" evidence="7">
    <location>
        <begin position="185"/>
        <end position="206"/>
    </location>
</feature>
<dbReference type="Proteomes" id="UP001432014">
    <property type="component" value="Chromosome"/>
</dbReference>
<feature type="domain" description="VTT" evidence="8">
    <location>
        <begin position="43"/>
        <end position="173"/>
    </location>
</feature>
<keyword evidence="5 7" id="KW-1133">Transmembrane helix</keyword>
<gene>
    <name evidence="9" type="ORF">OG469_04550</name>
</gene>
<feature type="transmembrane region" description="Helical" evidence="7">
    <location>
        <begin position="21"/>
        <end position="43"/>
    </location>
</feature>
<dbReference type="InterPro" id="IPR032816">
    <property type="entry name" value="VTT_dom"/>
</dbReference>
<name>A0ABZ1WKB6_9ACTN</name>
<keyword evidence="6 7" id="KW-0472">Membrane</keyword>
<proteinExistence type="inferred from homology"/>
<accession>A0ABZ1WKB6</accession>
<evidence type="ECO:0000256" key="7">
    <source>
        <dbReference type="RuleBase" id="RU367016"/>
    </source>
</evidence>
<evidence type="ECO:0000256" key="3">
    <source>
        <dbReference type="ARBA" id="ARBA00022475"/>
    </source>
</evidence>
<evidence type="ECO:0000313" key="10">
    <source>
        <dbReference type="Proteomes" id="UP001432014"/>
    </source>
</evidence>
<dbReference type="EMBL" id="CP108482">
    <property type="protein sequence ID" value="WUS61371.1"/>
    <property type="molecule type" value="Genomic_DNA"/>
</dbReference>
<evidence type="ECO:0000256" key="4">
    <source>
        <dbReference type="ARBA" id="ARBA00022692"/>
    </source>
</evidence>
<dbReference type="InterPro" id="IPR032818">
    <property type="entry name" value="DedA-like"/>
</dbReference>